<dbReference type="Pfam" id="PF03948">
    <property type="entry name" value="Ribosomal_L9_C"/>
    <property type="match status" value="1"/>
</dbReference>
<proteinExistence type="inferred from homology"/>
<keyword evidence="5 6" id="KW-0687">Ribonucleoprotein</keyword>
<keyword evidence="2 6" id="KW-0699">rRNA-binding</keyword>
<evidence type="ECO:0000256" key="5">
    <source>
        <dbReference type="ARBA" id="ARBA00023274"/>
    </source>
</evidence>
<dbReference type="InterPro" id="IPR020594">
    <property type="entry name" value="Ribosomal_bL9_bac/chp"/>
</dbReference>
<dbReference type="InterPro" id="IPR020070">
    <property type="entry name" value="Ribosomal_bL9_N"/>
</dbReference>
<dbReference type="GO" id="GO:0009507">
    <property type="term" value="C:chloroplast"/>
    <property type="evidence" value="ECO:0007669"/>
    <property type="project" value="UniProtKB-SubCell"/>
</dbReference>
<dbReference type="InterPro" id="IPR036935">
    <property type="entry name" value="Ribosomal_bL9_N_sf"/>
</dbReference>
<dbReference type="Gene3D" id="3.40.5.10">
    <property type="entry name" value="Ribosomal protein L9, N-terminal domain"/>
    <property type="match status" value="1"/>
</dbReference>
<evidence type="ECO:0000256" key="6">
    <source>
        <dbReference type="HAMAP-Rule" id="MF_00503"/>
    </source>
</evidence>
<dbReference type="GO" id="GO:0006412">
    <property type="term" value="P:translation"/>
    <property type="evidence" value="ECO:0007669"/>
    <property type="project" value="UniProtKB-UniRule"/>
</dbReference>
<dbReference type="GO" id="GO:0005840">
    <property type="term" value="C:ribosome"/>
    <property type="evidence" value="ECO:0007669"/>
    <property type="project" value="UniProtKB-KW"/>
</dbReference>
<evidence type="ECO:0000256" key="1">
    <source>
        <dbReference type="ARBA" id="ARBA00010605"/>
    </source>
</evidence>
<evidence type="ECO:0000256" key="2">
    <source>
        <dbReference type="ARBA" id="ARBA00022730"/>
    </source>
</evidence>
<comment type="function">
    <text evidence="6">Binds to the 23S rRNA.</text>
</comment>
<dbReference type="HAMAP" id="MF_00503">
    <property type="entry name" value="Ribosomal_bL9"/>
    <property type="match status" value="1"/>
</dbReference>
<organism evidence="9">
    <name type="scientific">Ophidocladus simpliciusculus</name>
    <dbReference type="NCBI Taxonomy" id="1261574"/>
    <lineage>
        <taxon>Eukaryota</taxon>
        <taxon>Rhodophyta</taxon>
        <taxon>Florideophyceae</taxon>
        <taxon>Rhodymeniophycidae</taxon>
        <taxon>Ceramiales</taxon>
        <taxon>Rhodomelaceae</taxon>
        <taxon>Herposiphonieae</taxon>
        <taxon>Ophidocladus</taxon>
    </lineage>
</organism>
<dbReference type="RefSeq" id="YP_009396888.1">
    <property type="nucleotide sequence ID" value="NC_035284.1"/>
</dbReference>
<keyword evidence="9" id="KW-0150">Chloroplast</keyword>
<keyword evidence="9" id="KW-0934">Plastid</keyword>
<dbReference type="InterPro" id="IPR036791">
    <property type="entry name" value="Ribosomal_bL9_C_sf"/>
</dbReference>
<keyword evidence="4 6" id="KW-0689">Ribosomal protein</keyword>
<evidence type="ECO:0000313" key="9">
    <source>
        <dbReference type="EMBL" id="ARW66074.1"/>
    </source>
</evidence>
<reference evidence="9" key="1">
    <citation type="journal article" date="2017" name="J. Phycol.">
        <title>Analysis of chloroplast genomes and a supermatrix inform reclassification of the Rhodomelaceae (Rhodophyta).</title>
        <authorList>
            <person name="Diaz-Tapia P."/>
            <person name="Maggs C.A."/>
            <person name="West J.A."/>
            <person name="Verbruggen H."/>
        </authorList>
    </citation>
    <scope>NUCLEOTIDE SEQUENCE</scope>
    <source>
        <strain evidence="9">PD949</strain>
    </source>
</reference>
<evidence type="ECO:0000259" key="7">
    <source>
        <dbReference type="Pfam" id="PF01281"/>
    </source>
</evidence>
<dbReference type="InterPro" id="IPR020069">
    <property type="entry name" value="Ribosomal_bL9_C"/>
</dbReference>
<keyword evidence="3 6" id="KW-0694">RNA-binding</keyword>
<dbReference type="PANTHER" id="PTHR21368">
    <property type="entry name" value="50S RIBOSOMAL PROTEIN L9"/>
    <property type="match status" value="1"/>
</dbReference>
<sequence>MKKKIKVILTKNHLDIKKHKSIINVAPGYAFNYLIPNNIAKMATIKNIKHFEMIEKLEKQKQEANIITINKLQNKVNQVKKIIIFKKKGENKLIFGSITEKDIINYIKKYTNIEINKKQIQIPAIRELGLNYINIETTNKIAVKIQLHVIPTNI</sequence>
<accession>A0A1Z1MJZ7</accession>
<geneLocation type="chloroplast" evidence="9"/>
<dbReference type="NCBIfam" id="TIGR00158">
    <property type="entry name" value="L9"/>
    <property type="match status" value="1"/>
</dbReference>
<evidence type="ECO:0000256" key="4">
    <source>
        <dbReference type="ARBA" id="ARBA00022980"/>
    </source>
</evidence>
<comment type="similarity">
    <text evidence="1 6">Belongs to the bacterial ribosomal protein bL9 family.</text>
</comment>
<feature type="domain" description="Ribosomal protein L9" evidence="7">
    <location>
        <begin position="5"/>
        <end position="51"/>
    </location>
</feature>
<dbReference type="InterPro" id="IPR000244">
    <property type="entry name" value="Ribosomal_bL9"/>
</dbReference>
<comment type="subcellular location">
    <subcellularLocation>
        <location evidence="6">Plastid</location>
        <location evidence="6">Chloroplast</location>
    </subcellularLocation>
</comment>
<dbReference type="AlphaFoldDB" id="A0A1Z1MJZ7"/>
<feature type="domain" description="Large ribosomal subunit protein bL9 C-terminal" evidence="8">
    <location>
        <begin position="70"/>
        <end position="150"/>
    </location>
</feature>
<dbReference type="GO" id="GO:0019843">
    <property type="term" value="F:rRNA binding"/>
    <property type="evidence" value="ECO:0007669"/>
    <property type="project" value="UniProtKB-UniRule"/>
</dbReference>
<protein>
    <recommendedName>
        <fullName evidence="6">Large ribosomal subunit protein bL9c</fullName>
    </recommendedName>
</protein>
<dbReference type="GeneID" id="33359156"/>
<dbReference type="InterPro" id="IPR009027">
    <property type="entry name" value="Ribosomal_bL9/RNase_H1_N"/>
</dbReference>
<dbReference type="EMBL" id="MF101440">
    <property type="protein sequence ID" value="ARW66074.1"/>
    <property type="molecule type" value="Genomic_DNA"/>
</dbReference>
<dbReference type="GO" id="GO:0003735">
    <property type="term" value="F:structural constituent of ribosome"/>
    <property type="evidence" value="ECO:0007669"/>
    <property type="project" value="InterPro"/>
</dbReference>
<dbReference type="GO" id="GO:1990904">
    <property type="term" value="C:ribonucleoprotein complex"/>
    <property type="evidence" value="ECO:0007669"/>
    <property type="project" value="UniProtKB-KW"/>
</dbReference>
<dbReference type="SUPFAM" id="SSF55658">
    <property type="entry name" value="L9 N-domain-like"/>
    <property type="match status" value="1"/>
</dbReference>
<dbReference type="SUPFAM" id="SSF55653">
    <property type="entry name" value="Ribosomal protein L9 C-domain"/>
    <property type="match status" value="1"/>
</dbReference>
<gene>
    <name evidence="6 9" type="primary">rpl9</name>
</gene>
<evidence type="ECO:0000259" key="8">
    <source>
        <dbReference type="Pfam" id="PF03948"/>
    </source>
</evidence>
<dbReference type="Pfam" id="PF01281">
    <property type="entry name" value="Ribosomal_L9_N"/>
    <property type="match status" value="1"/>
</dbReference>
<evidence type="ECO:0000256" key="3">
    <source>
        <dbReference type="ARBA" id="ARBA00022884"/>
    </source>
</evidence>
<dbReference type="Gene3D" id="3.10.430.100">
    <property type="entry name" value="Ribosomal protein L9, C-terminal domain"/>
    <property type="match status" value="1"/>
</dbReference>
<name>A0A1Z1MJZ7_9FLOR</name>